<gene>
    <name evidence="1" type="ORF">SAMN05421757_10295</name>
</gene>
<evidence type="ECO:0000313" key="1">
    <source>
        <dbReference type="EMBL" id="SNS42732.1"/>
    </source>
</evidence>
<dbReference type="EMBL" id="FZOY01000002">
    <property type="protein sequence ID" value="SNS42732.1"/>
    <property type="molecule type" value="Genomic_DNA"/>
</dbReference>
<proteinExistence type="predicted"/>
<dbReference type="InterPro" id="IPR038765">
    <property type="entry name" value="Papain-like_cys_pep_sf"/>
</dbReference>
<keyword evidence="2" id="KW-1185">Reference proteome</keyword>
<dbReference type="Proteomes" id="UP000198426">
    <property type="component" value="Unassembled WGS sequence"/>
</dbReference>
<reference evidence="1 2" key="1">
    <citation type="submission" date="2017-06" db="EMBL/GenBank/DDBJ databases">
        <authorList>
            <person name="Kim H.J."/>
            <person name="Triplett B.A."/>
        </authorList>
    </citation>
    <scope>NUCLEOTIDE SEQUENCE [LARGE SCALE GENOMIC DNA]</scope>
    <source>
        <strain evidence="1 2">DSM 29339</strain>
    </source>
</reference>
<evidence type="ECO:0000313" key="2">
    <source>
        <dbReference type="Proteomes" id="UP000198426"/>
    </source>
</evidence>
<dbReference type="SUPFAM" id="SSF54001">
    <property type="entry name" value="Cysteine proteinases"/>
    <property type="match status" value="1"/>
</dbReference>
<organism evidence="1 2">
    <name type="scientific">Tropicimonas sediminicola</name>
    <dbReference type="NCBI Taxonomy" id="1031541"/>
    <lineage>
        <taxon>Bacteria</taxon>
        <taxon>Pseudomonadati</taxon>
        <taxon>Pseudomonadota</taxon>
        <taxon>Alphaproteobacteria</taxon>
        <taxon>Rhodobacterales</taxon>
        <taxon>Roseobacteraceae</taxon>
        <taxon>Tropicimonas</taxon>
    </lineage>
</organism>
<dbReference type="NCBIfam" id="TIGR02219">
    <property type="entry name" value="phage_NlpC_fam"/>
    <property type="match status" value="1"/>
</dbReference>
<dbReference type="Gene3D" id="3.90.1720.10">
    <property type="entry name" value="endopeptidase domain like (from Nostoc punctiforme)"/>
    <property type="match status" value="1"/>
</dbReference>
<dbReference type="AlphaFoldDB" id="A0A239EFQ7"/>
<sequence length="159" mass="17298">MVDPQAMSVGAVEDGARIVGLARGWIGTSYRHQASVKGAGADCLGLVRGVWRELFGEEPEAVPGYTQDWSEAAGDERLWRAAERHLVRLELPGTPGPGEVVLFRMRAAGVAKHLGIVAERDGRPSFIHAYSGHSVLESALSDPWRKRIVARFAFPQGVR</sequence>
<protein>
    <submittedName>
        <fullName evidence="1">Putative phage cell wall peptidase, NlpC/P60 family</fullName>
    </submittedName>
</protein>
<dbReference type="RefSeq" id="WP_245837744.1">
    <property type="nucleotide sequence ID" value="NZ_FZOY01000002.1"/>
</dbReference>
<name>A0A239EFQ7_9RHOB</name>
<dbReference type="InterPro" id="IPR011929">
    <property type="entry name" value="Phage_pept_NlpC/P60"/>
</dbReference>
<accession>A0A239EFQ7</accession>